<comment type="function">
    <text evidence="11">Catalyzes the formation of phosphatidylethanolamine (PtdEtn) from phosphatidylserine (PtdSer).</text>
</comment>
<evidence type="ECO:0000256" key="7">
    <source>
        <dbReference type="ARBA" id="ARBA00023209"/>
    </source>
</evidence>
<feature type="chain" id="PRO_5023351489" description="Phosphatidylserine decarboxylase alpha chain" evidence="11">
    <location>
        <begin position="173"/>
        <end position="211"/>
    </location>
</feature>
<name>A0A410JVY6_9BACT</name>
<dbReference type="EMBL" id="CP035108">
    <property type="protein sequence ID" value="QAR32352.1"/>
    <property type="molecule type" value="Genomic_DNA"/>
</dbReference>
<dbReference type="RefSeq" id="WP_128465639.1">
    <property type="nucleotide sequence ID" value="NZ_CP035108.1"/>
</dbReference>
<keyword evidence="2 11" id="KW-0444">Lipid biosynthesis</keyword>
<proteinExistence type="inferred from homology"/>
<evidence type="ECO:0000256" key="9">
    <source>
        <dbReference type="ARBA" id="ARBA00023264"/>
    </source>
</evidence>
<keyword evidence="12" id="KW-0812">Transmembrane</keyword>
<dbReference type="GO" id="GO:0006646">
    <property type="term" value="P:phosphatidylethanolamine biosynthetic process"/>
    <property type="evidence" value="ECO:0007669"/>
    <property type="project" value="UniProtKB-UniRule"/>
</dbReference>
<keyword evidence="14" id="KW-1185">Reference proteome</keyword>
<keyword evidence="3 11" id="KW-0210">Decarboxylase</keyword>
<keyword evidence="1 11" id="KW-1003">Cell membrane</keyword>
<comment type="pathway">
    <text evidence="11">Phospholipid metabolism; phosphatidylethanolamine biosynthesis; phosphatidylethanolamine from CDP-diacylglycerol: step 2/2.</text>
</comment>
<evidence type="ECO:0000313" key="14">
    <source>
        <dbReference type="Proteomes" id="UP000287502"/>
    </source>
</evidence>
<evidence type="ECO:0000256" key="6">
    <source>
        <dbReference type="ARBA" id="ARBA00023145"/>
    </source>
</evidence>
<evidence type="ECO:0000256" key="4">
    <source>
        <dbReference type="ARBA" id="ARBA00023098"/>
    </source>
</evidence>
<dbReference type="HAMAP" id="MF_00664">
    <property type="entry name" value="PS_decarb_PSD_A"/>
    <property type="match status" value="1"/>
</dbReference>
<dbReference type="AlphaFoldDB" id="A0A410JVY6"/>
<evidence type="ECO:0000256" key="12">
    <source>
        <dbReference type="SAM" id="Phobius"/>
    </source>
</evidence>
<evidence type="ECO:0000313" key="13">
    <source>
        <dbReference type="EMBL" id="QAR32352.1"/>
    </source>
</evidence>
<dbReference type="Proteomes" id="UP000287502">
    <property type="component" value="Chromosome"/>
</dbReference>
<gene>
    <name evidence="11" type="primary">psd</name>
    <name evidence="13" type="ORF">EP073_02745</name>
</gene>
<dbReference type="GO" id="GO:0005886">
    <property type="term" value="C:plasma membrane"/>
    <property type="evidence" value="ECO:0007669"/>
    <property type="project" value="UniProtKB-SubCell"/>
</dbReference>
<dbReference type="InterPro" id="IPR003817">
    <property type="entry name" value="PS_Dcarbxylase"/>
</dbReference>
<keyword evidence="5 11" id="KW-0472">Membrane</keyword>
<dbReference type="NCBIfam" id="NF003685">
    <property type="entry name" value="PRK05305.2-5"/>
    <property type="match status" value="1"/>
</dbReference>
<organism evidence="13 14">
    <name type="scientific">Geovibrio thiophilus</name>
    <dbReference type="NCBI Taxonomy" id="139438"/>
    <lineage>
        <taxon>Bacteria</taxon>
        <taxon>Pseudomonadati</taxon>
        <taxon>Deferribacterota</taxon>
        <taxon>Deferribacteres</taxon>
        <taxon>Deferribacterales</taxon>
        <taxon>Geovibrionaceae</taxon>
        <taxon>Geovibrio</taxon>
    </lineage>
</organism>
<comment type="similarity">
    <text evidence="11">Belongs to the phosphatidylserine decarboxylase family. PSD-A subfamily.</text>
</comment>
<comment type="cofactor">
    <cofactor evidence="11">
        <name>pyruvate</name>
        <dbReference type="ChEBI" id="CHEBI:15361"/>
    </cofactor>
    <text evidence="11">Binds 1 pyruvoyl group covalently per subunit.</text>
</comment>
<accession>A0A410JVY6</accession>
<reference evidence="13 14" key="1">
    <citation type="submission" date="2019-01" db="EMBL/GenBank/DDBJ databases">
        <title>Geovibrio thiophilus DSM 11263, complete genome.</title>
        <authorList>
            <person name="Spring S."/>
            <person name="Bunk B."/>
            <person name="Sproer C."/>
        </authorList>
    </citation>
    <scope>NUCLEOTIDE SEQUENCE [LARGE SCALE GENOMIC DNA]</scope>
    <source>
        <strain evidence="13 14">DSM 11263</strain>
    </source>
</reference>
<dbReference type="UniPathway" id="UPA00558">
    <property type="reaction ID" value="UER00616"/>
</dbReference>
<keyword evidence="8 11" id="KW-0456">Lyase</keyword>
<evidence type="ECO:0000256" key="10">
    <source>
        <dbReference type="ARBA" id="ARBA00023317"/>
    </source>
</evidence>
<dbReference type="PANTHER" id="PTHR35809">
    <property type="entry name" value="ARCHAETIDYLSERINE DECARBOXYLASE PROENZYME-RELATED"/>
    <property type="match status" value="1"/>
</dbReference>
<evidence type="ECO:0000256" key="11">
    <source>
        <dbReference type="HAMAP-Rule" id="MF_00664"/>
    </source>
</evidence>
<dbReference type="KEGG" id="gtl:EP073_02745"/>
<sequence>MFAKEGYPFILVAFVTFLIIFFLPKGLLTFLSLVILGLFLWFFRDPERDIPPFDEIAVSAADGKVIDIAETEFEGRTYNKISVFMNVFNVHVNRMPVAGTITGIRHKPGSFIPADRPDAGERNEQNVIYVDTEYGPMIVKQIAGLVARRTVCYWQKGDKVCFGDRLGIIKFSSRVDLFLPKSFDIIVKNGDIVKAGETVIAKYNEKLDTED</sequence>
<comment type="subcellular location">
    <subcellularLocation>
        <location evidence="11">Cell membrane</location>
        <topology evidence="11">Peripheral membrane protein</topology>
    </subcellularLocation>
</comment>
<dbReference type="GO" id="GO:0004609">
    <property type="term" value="F:phosphatidylserine decarboxylase activity"/>
    <property type="evidence" value="ECO:0007669"/>
    <property type="project" value="UniProtKB-UniRule"/>
</dbReference>
<comment type="catalytic activity">
    <reaction evidence="11">
        <text>a 1,2-diacyl-sn-glycero-3-phospho-L-serine + H(+) = a 1,2-diacyl-sn-glycero-3-phosphoethanolamine + CO2</text>
        <dbReference type="Rhea" id="RHEA:20828"/>
        <dbReference type="ChEBI" id="CHEBI:15378"/>
        <dbReference type="ChEBI" id="CHEBI:16526"/>
        <dbReference type="ChEBI" id="CHEBI:57262"/>
        <dbReference type="ChEBI" id="CHEBI:64612"/>
        <dbReference type="EC" id="4.1.1.65"/>
    </reaction>
</comment>
<dbReference type="InterPro" id="IPR033175">
    <property type="entry name" value="PSD-A"/>
</dbReference>
<keyword evidence="10 11" id="KW-0670">Pyruvate</keyword>
<keyword evidence="6 11" id="KW-0865">Zymogen</keyword>
<feature type="chain" id="PRO_5023351490" description="Phosphatidylserine decarboxylase beta chain" evidence="11">
    <location>
        <begin position="1"/>
        <end position="172"/>
    </location>
</feature>
<evidence type="ECO:0000256" key="8">
    <source>
        <dbReference type="ARBA" id="ARBA00023239"/>
    </source>
</evidence>
<feature type="modified residue" description="Pyruvic acid (Ser); by autocatalysis" evidence="11">
    <location>
        <position position="173"/>
    </location>
</feature>
<dbReference type="Pfam" id="PF02666">
    <property type="entry name" value="PS_Dcarbxylase"/>
    <property type="match status" value="1"/>
</dbReference>
<comment type="caution">
    <text evidence="11">Lacks conserved residue(s) required for the propagation of feature annotation.</text>
</comment>
<evidence type="ECO:0000256" key="5">
    <source>
        <dbReference type="ARBA" id="ARBA00023136"/>
    </source>
</evidence>
<comment type="subunit">
    <text evidence="11">Heterodimer of a large membrane-associated beta subunit and a small pyruvoyl-containing alpha subunit.</text>
</comment>
<keyword evidence="7 11" id="KW-0594">Phospholipid biosynthesis</keyword>
<protein>
    <recommendedName>
        <fullName evidence="11">Phosphatidylserine decarboxylase proenzyme</fullName>
        <ecNumber evidence="11">4.1.1.65</ecNumber>
    </recommendedName>
    <component>
        <recommendedName>
            <fullName evidence="11">Phosphatidylserine decarboxylase alpha chain</fullName>
        </recommendedName>
    </component>
    <component>
        <recommendedName>
            <fullName evidence="11">Phosphatidylserine decarboxylase beta chain</fullName>
        </recommendedName>
    </component>
</protein>
<comment type="PTM">
    <text evidence="11">Is synthesized initially as an inactive proenzyme. Formation of the active enzyme involves a self-maturation process in which the active site pyruvoyl group is generated from an internal serine residue via an autocatalytic post-translational modification. Two non-identical subunits are generated from the proenzyme in this reaction, and the pyruvate is formed at the N-terminus of the alpha chain, which is derived from the carboxyl end of the proenzyme. The post-translation cleavage follows an unusual pathway, termed non-hydrolytic serinolysis, in which the side chain hydroxyl group of the serine supplies its oxygen atom to form the C-terminus of the beta chain, while the remainder of the serine residue undergoes an oxidative deamination to produce ammonia and the pyruvoyl prosthetic group on the alpha chain.</text>
</comment>
<feature type="transmembrane region" description="Helical" evidence="12">
    <location>
        <begin position="6"/>
        <end position="22"/>
    </location>
</feature>
<feature type="active site" description="Schiff-base intermediate with substrate; via pyruvic acid" evidence="11">
    <location>
        <position position="173"/>
    </location>
</feature>
<dbReference type="OrthoDB" id="9790893at2"/>
<evidence type="ECO:0000256" key="3">
    <source>
        <dbReference type="ARBA" id="ARBA00022793"/>
    </source>
</evidence>
<dbReference type="EC" id="4.1.1.65" evidence="11"/>
<dbReference type="PANTHER" id="PTHR35809:SF1">
    <property type="entry name" value="ARCHAETIDYLSERINE DECARBOXYLASE PROENZYME-RELATED"/>
    <property type="match status" value="1"/>
</dbReference>
<evidence type="ECO:0000256" key="2">
    <source>
        <dbReference type="ARBA" id="ARBA00022516"/>
    </source>
</evidence>
<keyword evidence="9 11" id="KW-1208">Phospholipid metabolism</keyword>
<keyword evidence="12" id="KW-1133">Transmembrane helix</keyword>
<evidence type="ECO:0000256" key="1">
    <source>
        <dbReference type="ARBA" id="ARBA00022475"/>
    </source>
</evidence>
<keyword evidence="4 11" id="KW-0443">Lipid metabolism</keyword>